<evidence type="ECO:0000256" key="5">
    <source>
        <dbReference type="ARBA" id="ARBA00023065"/>
    </source>
</evidence>
<dbReference type="Pfam" id="PF07885">
    <property type="entry name" value="Ion_trans_2"/>
    <property type="match status" value="2"/>
</dbReference>
<dbReference type="InterPro" id="IPR013099">
    <property type="entry name" value="K_chnl_dom"/>
</dbReference>
<feature type="compositionally biased region" description="Polar residues" evidence="9">
    <location>
        <begin position="458"/>
        <end position="472"/>
    </location>
</feature>
<accession>A0A553NNM5</accession>
<proteinExistence type="inferred from homology"/>
<dbReference type="GO" id="GO:0030322">
    <property type="term" value="P:stabilization of membrane potential"/>
    <property type="evidence" value="ECO:0007669"/>
    <property type="project" value="TreeGrafter"/>
</dbReference>
<evidence type="ECO:0000256" key="6">
    <source>
        <dbReference type="ARBA" id="ARBA00023136"/>
    </source>
</evidence>
<feature type="compositionally biased region" description="Basic and acidic residues" evidence="9">
    <location>
        <begin position="539"/>
        <end position="551"/>
    </location>
</feature>
<evidence type="ECO:0000256" key="9">
    <source>
        <dbReference type="SAM" id="MobiDB-lite"/>
    </source>
</evidence>
<dbReference type="PRINTS" id="PR01333">
    <property type="entry name" value="2POREKCHANEL"/>
</dbReference>
<feature type="transmembrane region" description="Helical" evidence="10">
    <location>
        <begin position="159"/>
        <end position="185"/>
    </location>
</feature>
<dbReference type="AlphaFoldDB" id="A0A553NNM5"/>
<evidence type="ECO:0000256" key="7">
    <source>
        <dbReference type="ARBA" id="ARBA00023303"/>
    </source>
</evidence>
<feature type="region of interest" description="Disordered" evidence="9">
    <location>
        <begin position="448"/>
        <end position="486"/>
    </location>
</feature>
<feature type="domain" description="Potassium channel" evidence="11">
    <location>
        <begin position="124"/>
        <end position="180"/>
    </location>
</feature>
<reference evidence="12 13" key="1">
    <citation type="journal article" date="2018" name="Nat. Ecol. Evol.">
        <title>Genomic signatures of mitonuclear coevolution across populations of Tigriopus californicus.</title>
        <authorList>
            <person name="Barreto F.S."/>
            <person name="Watson E.T."/>
            <person name="Lima T.G."/>
            <person name="Willett C.S."/>
            <person name="Edmands S."/>
            <person name="Li W."/>
            <person name="Burton R.S."/>
        </authorList>
    </citation>
    <scope>NUCLEOTIDE SEQUENCE [LARGE SCALE GENOMIC DNA]</scope>
    <source>
        <strain evidence="12 13">San Diego</strain>
    </source>
</reference>
<evidence type="ECO:0000256" key="1">
    <source>
        <dbReference type="ARBA" id="ARBA00004141"/>
    </source>
</evidence>
<dbReference type="GO" id="GO:0015271">
    <property type="term" value="F:outward rectifier potassium channel activity"/>
    <property type="evidence" value="ECO:0007669"/>
    <property type="project" value="TreeGrafter"/>
</dbReference>
<feature type="compositionally biased region" description="Low complexity" evidence="9">
    <location>
        <begin position="626"/>
        <end position="644"/>
    </location>
</feature>
<evidence type="ECO:0000313" key="12">
    <source>
        <dbReference type="EMBL" id="TRY67051.1"/>
    </source>
</evidence>
<keyword evidence="7 8" id="KW-0407">Ion channel</keyword>
<organism evidence="12 13">
    <name type="scientific">Tigriopus californicus</name>
    <name type="common">Marine copepod</name>
    <dbReference type="NCBI Taxonomy" id="6832"/>
    <lineage>
        <taxon>Eukaryota</taxon>
        <taxon>Metazoa</taxon>
        <taxon>Ecdysozoa</taxon>
        <taxon>Arthropoda</taxon>
        <taxon>Crustacea</taxon>
        <taxon>Multicrustacea</taxon>
        <taxon>Hexanauplia</taxon>
        <taxon>Copepoda</taxon>
        <taxon>Harpacticoida</taxon>
        <taxon>Harpacticidae</taxon>
        <taxon>Tigriopus</taxon>
    </lineage>
</organism>
<feature type="transmembrane region" description="Helical" evidence="10">
    <location>
        <begin position="128"/>
        <end position="147"/>
    </location>
</feature>
<feature type="compositionally biased region" description="Basic and acidic residues" evidence="9">
    <location>
        <begin position="559"/>
        <end position="568"/>
    </location>
</feature>
<dbReference type="OMA" id="RDQNDIT"/>
<feature type="transmembrane region" description="Helical" evidence="10">
    <location>
        <begin position="274"/>
        <end position="298"/>
    </location>
</feature>
<evidence type="ECO:0000259" key="11">
    <source>
        <dbReference type="Pfam" id="PF07885"/>
    </source>
</evidence>
<dbReference type="PANTHER" id="PTHR11003:SF345">
    <property type="entry name" value="TWIK FAMILY OF POTASSIUM CHANNELS PROTEIN 18"/>
    <property type="match status" value="1"/>
</dbReference>
<evidence type="ECO:0000256" key="4">
    <source>
        <dbReference type="ARBA" id="ARBA00022989"/>
    </source>
</evidence>
<keyword evidence="5 8" id="KW-0406">Ion transport</keyword>
<dbReference type="SUPFAM" id="SSF81324">
    <property type="entry name" value="Voltage-gated potassium channels"/>
    <property type="match status" value="2"/>
</dbReference>
<dbReference type="InterPro" id="IPR003280">
    <property type="entry name" value="2pore_dom_K_chnl"/>
</dbReference>
<evidence type="ECO:0000256" key="8">
    <source>
        <dbReference type="RuleBase" id="RU003857"/>
    </source>
</evidence>
<dbReference type="STRING" id="6832.A0A553NNM5"/>
<keyword evidence="3 8" id="KW-0812">Transmembrane</keyword>
<comment type="caution">
    <text evidence="12">The sequence shown here is derived from an EMBL/GenBank/DDBJ whole genome shotgun (WGS) entry which is preliminary data.</text>
</comment>
<keyword evidence="4 10" id="KW-1133">Transmembrane helix</keyword>
<dbReference type="GO" id="GO:0005886">
    <property type="term" value="C:plasma membrane"/>
    <property type="evidence" value="ECO:0007669"/>
    <property type="project" value="TreeGrafter"/>
</dbReference>
<evidence type="ECO:0000313" key="13">
    <source>
        <dbReference type="Proteomes" id="UP000318571"/>
    </source>
</evidence>
<dbReference type="Proteomes" id="UP000318571">
    <property type="component" value="Chromosome 4"/>
</dbReference>
<sequence>MMSFRNWFLLLVIYVLYLLLGGYIFRWLENPEDCDRKHALFQRKAQAKEEISQFLGTLSRNQLDSFTQIVEDVDEVLEGYKLPGFFGFSIRYPEDELTLHPSLDNVTNSSMHGLESFDLAEECSTWNLYNAVFFSFTALTTIGYGHLSPSTQAGKAVCILYSLLGIPINGVLIGSLATFFGNRINKLKKRTSKKTQKASGFKGKRYLRVFLEIIFYLIPGLGIFVFIPAGVFCLIEDGWTYLDSFYYAFVTLTTIGFGDYVAGRDQEVVKKLGGWGIVYEIGLIVWIVFGLGYLIMIISNITMSLQKPARKAAKRIKMAEKVMVSRIIHEILVMRSKGSGEKLYDDEPRGVRISDSEPCLVSPKGDDVPDEDQVIRKTQSSYELDQAERDQNDITPETLDIPKIQKNIQNIVDEEMAPVKESVDHSEAHDSYQESLDRVPSLQNLFNETGPFARRRSSTTYKYTNDGLTQTDVPKRKPVLRKGARSISMQHPQLFVTDAPKKRDLSSLSNLDGLEDILRDVTLEEFALATQKVMNDDSKRFKGADQGHVNESEEEDEEHGDKIDDFPTSREQSSSRPRDQHADRRDEEAGTNRRRSNLINPELIRQLSSLFGSGAKRGSATFTIGSKPRTVSESSSRSMDVSGRTMDSYVP</sequence>
<evidence type="ECO:0000256" key="2">
    <source>
        <dbReference type="ARBA" id="ARBA00022448"/>
    </source>
</evidence>
<feature type="region of interest" description="Disordered" evidence="9">
    <location>
        <begin position="539"/>
        <end position="651"/>
    </location>
</feature>
<evidence type="ECO:0000256" key="10">
    <source>
        <dbReference type="SAM" id="Phobius"/>
    </source>
</evidence>
<gene>
    <name evidence="12" type="ORF">TCAL_07815</name>
</gene>
<comment type="subcellular location">
    <subcellularLocation>
        <location evidence="1">Membrane</location>
        <topology evidence="1">Multi-pass membrane protein</topology>
    </subcellularLocation>
</comment>
<dbReference type="EMBL" id="VCGU01000011">
    <property type="protein sequence ID" value="TRY67051.1"/>
    <property type="molecule type" value="Genomic_DNA"/>
</dbReference>
<comment type="similarity">
    <text evidence="8">Belongs to the two pore domain potassium channel (TC 1.A.1.8) family.</text>
</comment>
<dbReference type="PANTHER" id="PTHR11003">
    <property type="entry name" value="POTASSIUM CHANNEL, SUBFAMILY K"/>
    <property type="match status" value="1"/>
</dbReference>
<feature type="domain" description="Potassium channel" evidence="11">
    <location>
        <begin position="223"/>
        <end position="306"/>
    </location>
</feature>
<keyword evidence="2 8" id="KW-0813">Transport</keyword>
<feature type="transmembrane region" description="Helical" evidence="10">
    <location>
        <begin position="6"/>
        <end position="28"/>
    </location>
</feature>
<dbReference type="Gene3D" id="1.10.287.70">
    <property type="match status" value="1"/>
</dbReference>
<dbReference type="GO" id="GO:0022841">
    <property type="term" value="F:potassium ion leak channel activity"/>
    <property type="evidence" value="ECO:0007669"/>
    <property type="project" value="TreeGrafter"/>
</dbReference>
<feature type="transmembrane region" description="Helical" evidence="10">
    <location>
        <begin position="244"/>
        <end position="262"/>
    </location>
</feature>
<keyword evidence="13" id="KW-1185">Reference proteome</keyword>
<feature type="transmembrane region" description="Helical" evidence="10">
    <location>
        <begin position="206"/>
        <end position="232"/>
    </location>
</feature>
<name>A0A553NNM5_TIGCA</name>
<feature type="compositionally biased region" description="Basic and acidic residues" evidence="9">
    <location>
        <begin position="576"/>
        <end position="591"/>
    </location>
</feature>
<protein>
    <recommendedName>
        <fullName evidence="11">Potassium channel domain-containing protein</fullName>
    </recommendedName>
</protein>
<evidence type="ECO:0000256" key="3">
    <source>
        <dbReference type="ARBA" id="ARBA00022692"/>
    </source>
</evidence>
<keyword evidence="6 10" id="KW-0472">Membrane</keyword>